<gene>
    <name evidence="3" type="ORF">chiPu_0023545</name>
</gene>
<dbReference type="InterPro" id="IPR000542">
    <property type="entry name" value="Carn_acyl_trans"/>
</dbReference>
<evidence type="ECO:0000313" key="3">
    <source>
        <dbReference type="EMBL" id="GCC39637.1"/>
    </source>
</evidence>
<name>A0A401TAJ1_CHIPU</name>
<protein>
    <recommendedName>
        <fullName evidence="2">Choline/carnitine acyltransferase domain-containing protein</fullName>
    </recommendedName>
</protein>
<proteinExistence type="inferred from homology"/>
<dbReference type="InterPro" id="IPR023213">
    <property type="entry name" value="CAT-like_dom_sf"/>
</dbReference>
<feature type="domain" description="Choline/carnitine acyltransferase" evidence="2">
    <location>
        <begin position="2"/>
        <end position="101"/>
    </location>
</feature>
<feature type="non-terminal residue" evidence="3">
    <location>
        <position position="1"/>
    </location>
</feature>
<dbReference type="GO" id="GO:0009437">
    <property type="term" value="P:carnitine metabolic process"/>
    <property type="evidence" value="ECO:0007669"/>
    <property type="project" value="TreeGrafter"/>
</dbReference>
<keyword evidence="4" id="KW-1185">Reference proteome</keyword>
<dbReference type="Proteomes" id="UP000287033">
    <property type="component" value="Unassembled WGS sequence"/>
</dbReference>
<accession>A0A401TAJ1</accession>
<dbReference type="AlphaFoldDB" id="A0A401TAJ1"/>
<dbReference type="OMA" id="CTNESTR"/>
<dbReference type="Pfam" id="PF00755">
    <property type="entry name" value="Carn_acyltransf"/>
    <property type="match status" value="1"/>
</dbReference>
<dbReference type="EMBL" id="BEZZ01022815">
    <property type="protein sequence ID" value="GCC39637.1"/>
    <property type="molecule type" value="Genomic_DNA"/>
</dbReference>
<comment type="caution">
    <text evidence="3">The sequence shown here is derived from an EMBL/GenBank/DDBJ whole genome shotgun (WGS) entry which is preliminary data.</text>
</comment>
<dbReference type="PANTHER" id="PTHR22589:SF74">
    <property type="entry name" value="CARNITINE O-PALMITOYLTRANSFERASE 1, LIVER ISOFORM"/>
    <property type="match status" value="1"/>
</dbReference>
<dbReference type="PANTHER" id="PTHR22589">
    <property type="entry name" value="CARNITINE O-ACYLTRANSFERASE"/>
    <property type="match status" value="1"/>
</dbReference>
<evidence type="ECO:0000313" key="4">
    <source>
        <dbReference type="Proteomes" id="UP000287033"/>
    </source>
</evidence>
<reference evidence="3 4" key="1">
    <citation type="journal article" date="2018" name="Nat. Ecol. Evol.">
        <title>Shark genomes provide insights into elasmobranch evolution and the origin of vertebrates.</title>
        <authorList>
            <person name="Hara Y"/>
            <person name="Yamaguchi K"/>
            <person name="Onimaru K"/>
            <person name="Kadota M"/>
            <person name="Koyanagi M"/>
            <person name="Keeley SD"/>
            <person name="Tatsumi K"/>
            <person name="Tanaka K"/>
            <person name="Motone F"/>
            <person name="Kageyama Y"/>
            <person name="Nozu R"/>
            <person name="Adachi N"/>
            <person name="Nishimura O"/>
            <person name="Nakagawa R"/>
            <person name="Tanegashima C"/>
            <person name="Kiyatake I"/>
            <person name="Matsumoto R"/>
            <person name="Murakumo K"/>
            <person name="Nishida K"/>
            <person name="Terakita A"/>
            <person name="Kuratani S"/>
            <person name="Sato K"/>
            <person name="Hyodo S Kuraku.S."/>
        </authorList>
    </citation>
    <scope>NUCLEOTIDE SEQUENCE [LARGE SCALE GENOMIC DNA]</scope>
</reference>
<evidence type="ECO:0000256" key="1">
    <source>
        <dbReference type="ARBA" id="ARBA00005232"/>
    </source>
</evidence>
<feature type="non-terminal residue" evidence="3">
    <location>
        <position position="142"/>
    </location>
</feature>
<dbReference type="SUPFAM" id="SSF52777">
    <property type="entry name" value="CoA-dependent acyltransferases"/>
    <property type="match status" value="1"/>
</dbReference>
<dbReference type="OrthoDB" id="240216at2759"/>
<dbReference type="GO" id="GO:0004095">
    <property type="term" value="F:carnitine O-palmitoyltransferase activity"/>
    <property type="evidence" value="ECO:0007669"/>
    <property type="project" value="TreeGrafter"/>
</dbReference>
<dbReference type="Gene3D" id="3.30.559.10">
    <property type="entry name" value="Chloramphenicol acetyltransferase-like domain"/>
    <property type="match status" value="1"/>
</dbReference>
<dbReference type="STRING" id="137246.A0A401TAJ1"/>
<evidence type="ECO:0000259" key="2">
    <source>
        <dbReference type="Pfam" id="PF00755"/>
    </source>
</evidence>
<dbReference type="GO" id="GO:0005739">
    <property type="term" value="C:mitochondrion"/>
    <property type="evidence" value="ECO:0007669"/>
    <property type="project" value="TreeGrafter"/>
</dbReference>
<sequence>CQEVITQSLSVAQQLADDVDFHSFPFDNFGKGLIKRCRISPDAFVQMALQLAHYRDKGSFCLTYEASMTRLFREGRTETVRSCSTQATKFVLAMMDPAQTVKLVHLHSPAGELPSRVSRETISLGVVSAGRGTDLIVADGIL</sequence>
<dbReference type="GO" id="GO:0006631">
    <property type="term" value="P:fatty acid metabolic process"/>
    <property type="evidence" value="ECO:0007669"/>
    <property type="project" value="TreeGrafter"/>
</dbReference>
<comment type="similarity">
    <text evidence="1">Belongs to the carnitine/choline acetyltransferase family.</text>
</comment>
<organism evidence="3 4">
    <name type="scientific">Chiloscyllium punctatum</name>
    <name type="common">Brownbanded bambooshark</name>
    <name type="synonym">Hemiscyllium punctatum</name>
    <dbReference type="NCBI Taxonomy" id="137246"/>
    <lineage>
        <taxon>Eukaryota</taxon>
        <taxon>Metazoa</taxon>
        <taxon>Chordata</taxon>
        <taxon>Craniata</taxon>
        <taxon>Vertebrata</taxon>
        <taxon>Chondrichthyes</taxon>
        <taxon>Elasmobranchii</taxon>
        <taxon>Galeomorphii</taxon>
        <taxon>Galeoidea</taxon>
        <taxon>Orectolobiformes</taxon>
        <taxon>Hemiscylliidae</taxon>
        <taxon>Chiloscyllium</taxon>
    </lineage>
</organism>
<dbReference type="InterPro" id="IPR039551">
    <property type="entry name" value="Cho/carn_acyl_trans"/>
</dbReference>